<sequence length="291" mass="31539">MHKRTTFADRLRRSLPPNLIRRMSSTWTTTTSATGMPTLEPQPLRTRSSSFRHSRDSTSPVPGDSRSTSPSLMTTSPKSDSNAKYRSLSVGTGAHSPRSTSPVQLTSSFSKFGRSSFSSGSASDDAMEGLSPRLEIPTFDERRSSGETSLLDPRKSITLTIVNNSAKSSEDEDEQAAKETEGEVPAMETTAPAHPPVKKRNSVTISENVTIIDDNGGRLNGSDTADLDHDDETDGGLDEPLPEDWDPTLPECQDLLAGLDEWDFPIFELSSVAGDNILSNVSTCGDLVNYR</sequence>
<dbReference type="EMBL" id="MRZV01000579">
    <property type="protein sequence ID" value="PIK47454.1"/>
    <property type="molecule type" value="Genomic_DNA"/>
</dbReference>
<reference evidence="2 3" key="1">
    <citation type="journal article" date="2017" name="PLoS Biol.">
        <title>The sea cucumber genome provides insights into morphological evolution and visceral regeneration.</title>
        <authorList>
            <person name="Zhang X."/>
            <person name="Sun L."/>
            <person name="Yuan J."/>
            <person name="Sun Y."/>
            <person name="Gao Y."/>
            <person name="Zhang L."/>
            <person name="Li S."/>
            <person name="Dai H."/>
            <person name="Hamel J.F."/>
            <person name="Liu C."/>
            <person name="Yu Y."/>
            <person name="Liu S."/>
            <person name="Lin W."/>
            <person name="Guo K."/>
            <person name="Jin S."/>
            <person name="Xu P."/>
            <person name="Storey K.B."/>
            <person name="Huan P."/>
            <person name="Zhang T."/>
            <person name="Zhou Y."/>
            <person name="Zhang J."/>
            <person name="Lin C."/>
            <person name="Li X."/>
            <person name="Xing L."/>
            <person name="Huo D."/>
            <person name="Sun M."/>
            <person name="Wang L."/>
            <person name="Mercier A."/>
            <person name="Li F."/>
            <person name="Yang H."/>
            <person name="Xiang J."/>
        </authorList>
    </citation>
    <scope>NUCLEOTIDE SEQUENCE [LARGE SCALE GENOMIC DNA]</scope>
    <source>
        <strain evidence="2">Shaxun</strain>
        <tissue evidence="2">Muscle</tissue>
    </source>
</reference>
<feature type="region of interest" description="Disordered" evidence="1">
    <location>
        <begin position="1"/>
        <end position="106"/>
    </location>
</feature>
<dbReference type="STRING" id="307972.A0A2G8KHI0"/>
<keyword evidence="3" id="KW-1185">Reference proteome</keyword>
<feature type="compositionally biased region" description="Polar residues" evidence="1">
    <location>
        <begin position="97"/>
        <end position="106"/>
    </location>
</feature>
<evidence type="ECO:0000313" key="2">
    <source>
        <dbReference type="EMBL" id="PIK47454.1"/>
    </source>
</evidence>
<organism evidence="2 3">
    <name type="scientific">Stichopus japonicus</name>
    <name type="common">Sea cucumber</name>
    <dbReference type="NCBI Taxonomy" id="307972"/>
    <lineage>
        <taxon>Eukaryota</taxon>
        <taxon>Metazoa</taxon>
        <taxon>Echinodermata</taxon>
        <taxon>Eleutherozoa</taxon>
        <taxon>Echinozoa</taxon>
        <taxon>Holothuroidea</taxon>
        <taxon>Aspidochirotacea</taxon>
        <taxon>Aspidochirotida</taxon>
        <taxon>Stichopodidae</taxon>
        <taxon>Apostichopus</taxon>
    </lineage>
</organism>
<feature type="region of interest" description="Disordered" evidence="1">
    <location>
        <begin position="163"/>
        <end position="199"/>
    </location>
</feature>
<protein>
    <submittedName>
        <fullName evidence="2">Putative cGMP-inhibited 3',5'-cyclic phosphodiesterase A isoform X 3</fullName>
    </submittedName>
</protein>
<comment type="caution">
    <text evidence="2">The sequence shown here is derived from an EMBL/GenBank/DDBJ whole genome shotgun (WGS) entry which is preliminary data.</text>
</comment>
<dbReference type="AlphaFoldDB" id="A0A2G8KHI0"/>
<feature type="compositionally biased region" description="Polar residues" evidence="1">
    <location>
        <begin position="65"/>
        <end position="84"/>
    </location>
</feature>
<evidence type="ECO:0000256" key="1">
    <source>
        <dbReference type="SAM" id="MobiDB-lite"/>
    </source>
</evidence>
<feature type="region of interest" description="Disordered" evidence="1">
    <location>
        <begin position="212"/>
        <end position="245"/>
    </location>
</feature>
<feature type="compositionally biased region" description="Low complexity" evidence="1">
    <location>
        <begin position="24"/>
        <end position="34"/>
    </location>
</feature>
<name>A0A2G8KHI0_STIJA</name>
<gene>
    <name evidence="2" type="ORF">BSL78_15674</name>
</gene>
<feature type="compositionally biased region" description="Acidic residues" evidence="1">
    <location>
        <begin position="228"/>
        <end position="245"/>
    </location>
</feature>
<accession>A0A2G8KHI0</accession>
<feature type="compositionally biased region" description="Basic and acidic residues" evidence="1">
    <location>
        <begin position="1"/>
        <end position="12"/>
    </location>
</feature>
<dbReference type="Proteomes" id="UP000230750">
    <property type="component" value="Unassembled WGS sequence"/>
</dbReference>
<evidence type="ECO:0000313" key="3">
    <source>
        <dbReference type="Proteomes" id="UP000230750"/>
    </source>
</evidence>
<proteinExistence type="predicted"/>